<proteinExistence type="predicted"/>
<comment type="caution">
    <text evidence="1">The sequence shown here is derived from an EMBL/GenBank/DDBJ whole genome shotgun (WGS) entry which is preliminary data.</text>
</comment>
<gene>
    <name evidence="1" type="ORF">CDAR_299351</name>
</gene>
<name>A0AAV4RSZ1_9ARAC</name>
<dbReference type="Proteomes" id="UP001054837">
    <property type="component" value="Unassembled WGS sequence"/>
</dbReference>
<evidence type="ECO:0000313" key="1">
    <source>
        <dbReference type="EMBL" id="GIY23013.1"/>
    </source>
</evidence>
<dbReference type="EMBL" id="BPLQ01006511">
    <property type="protein sequence ID" value="GIY23013.1"/>
    <property type="molecule type" value="Genomic_DNA"/>
</dbReference>
<keyword evidence="2" id="KW-1185">Reference proteome</keyword>
<accession>A0AAV4RSZ1</accession>
<organism evidence="1 2">
    <name type="scientific">Caerostris darwini</name>
    <dbReference type="NCBI Taxonomy" id="1538125"/>
    <lineage>
        <taxon>Eukaryota</taxon>
        <taxon>Metazoa</taxon>
        <taxon>Ecdysozoa</taxon>
        <taxon>Arthropoda</taxon>
        <taxon>Chelicerata</taxon>
        <taxon>Arachnida</taxon>
        <taxon>Araneae</taxon>
        <taxon>Araneomorphae</taxon>
        <taxon>Entelegynae</taxon>
        <taxon>Araneoidea</taxon>
        <taxon>Araneidae</taxon>
        <taxon>Caerostris</taxon>
    </lineage>
</organism>
<reference evidence="1 2" key="1">
    <citation type="submission" date="2021-06" db="EMBL/GenBank/DDBJ databases">
        <title>Caerostris darwini draft genome.</title>
        <authorList>
            <person name="Kono N."/>
            <person name="Arakawa K."/>
        </authorList>
    </citation>
    <scope>NUCLEOTIDE SEQUENCE [LARGE SCALE GENOMIC DNA]</scope>
</reference>
<dbReference type="AlphaFoldDB" id="A0AAV4RSZ1"/>
<evidence type="ECO:0000313" key="2">
    <source>
        <dbReference type="Proteomes" id="UP001054837"/>
    </source>
</evidence>
<sequence length="116" mass="13384">MFVVGHKLNFKTSEKFQSFPFIRSHPSFGISITLSERKQRFRQAVERNSSFTDGKKTGYQIKDKRGSILDAEGYVSGKASHLLYVCAFWRIAGRYKVEMEWVGNVRLLLGKTVFLE</sequence>
<protein>
    <submittedName>
        <fullName evidence="1">Uncharacterized protein</fullName>
    </submittedName>
</protein>